<dbReference type="Proteomes" id="UP001595751">
    <property type="component" value="Unassembled WGS sequence"/>
</dbReference>
<organism evidence="1 2">
    <name type="scientific">Corynebacterium hansenii</name>
    <dbReference type="NCBI Taxonomy" id="394964"/>
    <lineage>
        <taxon>Bacteria</taxon>
        <taxon>Bacillati</taxon>
        <taxon>Actinomycetota</taxon>
        <taxon>Actinomycetes</taxon>
        <taxon>Mycobacteriales</taxon>
        <taxon>Corynebacteriaceae</taxon>
        <taxon>Corynebacterium</taxon>
    </lineage>
</organism>
<comment type="caution">
    <text evidence="1">The sequence shown here is derived from an EMBL/GenBank/DDBJ whole genome shotgun (WGS) entry which is preliminary data.</text>
</comment>
<keyword evidence="2" id="KW-1185">Reference proteome</keyword>
<evidence type="ECO:0000313" key="2">
    <source>
        <dbReference type="Proteomes" id="UP001595751"/>
    </source>
</evidence>
<reference evidence="2" key="1">
    <citation type="journal article" date="2019" name="Int. J. Syst. Evol. Microbiol.">
        <title>The Global Catalogue of Microorganisms (GCM) 10K type strain sequencing project: providing services to taxonomists for standard genome sequencing and annotation.</title>
        <authorList>
            <consortium name="The Broad Institute Genomics Platform"/>
            <consortium name="The Broad Institute Genome Sequencing Center for Infectious Disease"/>
            <person name="Wu L."/>
            <person name="Ma J."/>
        </authorList>
    </citation>
    <scope>NUCLEOTIDE SEQUENCE [LARGE SCALE GENOMIC DNA]</scope>
    <source>
        <strain evidence="2">CCUG 53252</strain>
    </source>
</reference>
<dbReference type="RefSeq" id="WP_290289505.1">
    <property type="nucleotide sequence ID" value="NZ_CP047211.1"/>
</dbReference>
<evidence type="ECO:0000313" key="1">
    <source>
        <dbReference type="EMBL" id="MFC3850092.1"/>
    </source>
</evidence>
<gene>
    <name evidence="1" type="ORF">ACFORJ_07925</name>
</gene>
<sequence length="66" mass="7299">MSRDPDAQMIAGVIVGSETRTITERGRAGAYRRVYATVLNVEIDTRDLARVDLSRPVTIHQEADNA</sequence>
<dbReference type="EMBL" id="JBHRZN010000002">
    <property type="protein sequence ID" value="MFC3850092.1"/>
    <property type="molecule type" value="Genomic_DNA"/>
</dbReference>
<accession>A0ABV7ZNE2</accession>
<protein>
    <submittedName>
        <fullName evidence="1">Uncharacterized protein</fullName>
    </submittedName>
</protein>
<proteinExistence type="predicted"/>
<name>A0ABV7ZNE2_9CORY</name>